<gene>
    <name evidence="2" type="ORF">Sradi_6208400</name>
</gene>
<dbReference type="AlphaFoldDB" id="A0AAW2KAL6"/>
<dbReference type="PANTHER" id="PTHR46213:SF24">
    <property type="entry name" value="HHH-GPD DOMAIN-CONTAINING PROTEIN"/>
    <property type="match status" value="1"/>
</dbReference>
<evidence type="ECO:0000256" key="1">
    <source>
        <dbReference type="SAM" id="MobiDB-lite"/>
    </source>
</evidence>
<feature type="region of interest" description="Disordered" evidence="1">
    <location>
        <begin position="107"/>
        <end position="139"/>
    </location>
</feature>
<organism evidence="2">
    <name type="scientific">Sesamum radiatum</name>
    <name type="common">Black benniseed</name>
    <dbReference type="NCBI Taxonomy" id="300843"/>
    <lineage>
        <taxon>Eukaryota</taxon>
        <taxon>Viridiplantae</taxon>
        <taxon>Streptophyta</taxon>
        <taxon>Embryophyta</taxon>
        <taxon>Tracheophyta</taxon>
        <taxon>Spermatophyta</taxon>
        <taxon>Magnoliopsida</taxon>
        <taxon>eudicotyledons</taxon>
        <taxon>Gunneridae</taxon>
        <taxon>Pentapetalae</taxon>
        <taxon>asterids</taxon>
        <taxon>lamiids</taxon>
        <taxon>Lamiales</taxon>
        <taxon>Pedaliaceae</taxon>
        <taxon>Sesamum</taxon>
    </lineage>
</organism>
<proteinExistence type="predicted"/>
<feature type="compositionally biased region" description="Basic and acidic residues" evidence="1">
    <location>
        <begin position="121"/>
        <end position="139"/>
    </location>
</feature>
<reference evidence="2" key="2">
    <citation type="journal article" date="2024" name="Plant">
        <title>Genomic evolution and insights into agronomic trait innovations of Sesamum species.</title>
        <authorList>
            <person name="Miao H."/>
            <person name="Wang L."/>
            <person name="Qu L."/>
            <person name="Liu H."/>
            <person name="Sun Y."/>
            <person name="Le M."/>
            <person name="Wang Q."/>
            <person name="Wei S."/>
            <person name="Zheng Y."/>
            <person name="Lin W."/>
            <person name="Duan Y."/>
            <person name="Cao H."/>
            <person name="Xiong S."/>
            <person name="Wang X."/>
            <person name="Wei L."/>
            <person name="Li C."/>
            <person name="Ma Q."/>
            <person name="Ju M."/>
            <person name="Zhao R."/>
            <person name="Li G."/>
            <person name="Mu C."/>
            <person name="Tian Q."/>
            <person name="Mei H."/>
            <person name="Zhang T."/>
            <person name="Gao T."/>
            <person name="Zhang H."/>
        </authorList>
    </citation>
    <scope>NUCLEOTIDE SEQUENCE</scope>
    <source>
        <strain evidence="2">G02</strain>
    </source>
</reference>
<dbReference type="GO" id="GO:0141166">
    <property type="term" value="P:chromosomal 5-methylcytosine DNA demethylation pathway"/>
    <property type="evidence" value="ECO:0007669"/>
    <property type="project" value="InterPro"/>
</dbReference>
<evidence type="ECO:0000313" key="2">
    <source>
        <dbReference type="EMBL" id="KAL0303403.1"/>
    </source>
</evidence>
<dbReference type="GO" id="GO:0035514">
    <property type="term" value="F:DNA demethylase activity"/>
    <property type="evidence" value="ECO:0007669"/>
    <property type="project" value="InterPro"/>
</dbReference>
<dbReference type="PANTHER" id="PTHR46213">
    <property type="entry name" value="TRANSCRIPTIONAL ACTIVATOR DEMETER"/>
    <property type="match status" value="1"/>
</dbReference>
<sequence length="139" mass="15903">MSSARVQELEKLWAVLQESHSFLYLCSGSEEENRTLSYIADIADRMKDLRINDKGKGIERKEQTALVPYKGDGAIVPFEEFDPVKKRKPRPRVDLDPETNRLWNLLMGKEGSARKHKNGGKTKEKSSEVESTHSLRECI</sequence>
<dbReference type="InterPro" id="IPR044811">
    <property type="entry name" value="DME/ROS1"/>
</dbReference>
<comment type="caution">
    <text evidence="2">The sequence shown here is derived from an EMBL/GenBank/DDBJ whole genome shotgun (WGS) entry which is preliminary data.</text>
</comment>
<reference evidence="2" key="1">
    <citation type="submission" date="2020-06" db="EMBL/GenBank/DDBJ databases">
        <authorList>
            <person name="Li T."/>
            <person name="Hu X."/>
            <person name="Zhang T."/>
            <person name="Song X."/>
            <person name="Zhang H."/>
            <person name="Dai N."/>
            <person name="Sheng W."/>
            <person name="Hou X."/>
            <person name="Wei L."/>
        </authorList>
    </citation>
    <scope>NUCLEOTIDE SEQUENCE</scope>
    <source>
        <strain evidence="2">G02</strain>
        <tissue evidence="2">Leaf</tissue>
    </source>
</reference>
<accession>A0AAW2KAL6</accession>
<dbReference type="GO" id="GO:0019104">
    <property type="term" value="F:DNA N-glycosylase activity"/>
    <property type="evidence" value="ECO:0007669"/>
    <property type="project" value="InterPro"/>
</dbReference>
<dbReference type="EMBL" id="JACGWJ010000029">
    <property type="protein sequence ID" value="KAL0303403.1"/>
    <property type="molecule type" value="Genomic_DNA"/>
</dbReference>
<name>A0AAW2KAL6_SESRA</name>
<protein>
    <submittedName>
        <fullName evidence="2">Transcriptional activator DEMETER</fullName>
    </submittedName>
</protein>